<organism evidence="2 3">
    <name type="scientific">Knufia fluminis</name>
    <dbReference type="NCBI Taxonomy" id="191047"/>
    <lineage>
        <taxon>Eukaryota</taxon>
        <taxon>Fungi</taxon>
        <taxon>Dikarya</taxon>
        <taxon>Ascomycota</taxon>
        <taxon>Pezizomycotina</taxon>
        <taxon>Eurotiomycetes</taxon>
        <taxon>Chaetothyriomycetidae</taxon>
        <taxon>Chaetothyriales</taxon>
        <taxon>Trichomeriaceae</taxon>
        <taxon>Knufia</taxon>
    </lineage>
</organism>
<comment type="caution">
    <text evidence="2">The sequence shown here is derived from an EMBL/GenBank/DDBJ whole genome shotgun (WGS) entry which is preliminary data.</text>
</comment>
<evidence type="ECO:0000313" key="2">
    <source>
        <dbReference type="EMBL" id="KAK5956941.1"/>
    </source>
</evidence>
<evidence type="ECO:0000313" key="3">
    <source>
        <dbReference type="Proteomes" id="UP001316803"/>
    </source>
</evidence>
<evidence type="ECO:0000256" key="1">
    <source>
        <dbReference type="SAM" id="MobiDB-lite"/>
    </source>
</evidence>
<keyword evidence="3" id="KW-1185">Reference proteome</keyword>
<dbReference type="AlphaFoldDB" id="A0AAN8EZ33"/>
<accession>A0AAN8EZ33</accession>
<dbReference type="Proteomes" id="UP001316803">
    <property type="component" value="Unassembled WGS sequence"/>
</dbReference>
<feature type="region of interest" description="Disordered" evidence="1">
    <location>
        <begin position="108"/>
        <end position="152"/>
    </location>
</feature>
<feature type="compositionally biased region" description="Basic and acidic residues" evidence="1">
    <location>
        <begin position="1"/>
        <end position="25"/>
    </location>
</feature>
<feature type="compositionally biased region" description="Basic and acidic residues" evidence="1">
    <location>
        <begin position="40"/>
        <end position="54"/>
    </location>
</feature>
<feature type="region of interest" description="Disordered" evidence="1">
    <location>
        <begin position="1"/>
        <end position="64"/>
    </location>
</feature>
<name>A0AAN8EZ33_9EURO</name>
<proteinExistence type="predicted"/>
<dbReference type="EMBL" id="JAKLMC020000004">
    <property type="protein sequence ID" value="KAK5956941.1"/>
    <property type="molecule type" value="Genomic_DNA"/>
</dbReference>
<feature type="compositionally biased region" description="Basic and acidic residues" evidence="1">
    <location>
        <begin position="123"/>
        <end position="132"/>
    </location>
</feature>
<gene>
    <name evidence="2" type="ORF">OHC33_002430</name>
</gene>
<reference evidence="2 3" key="1">
    <citation type="submission" date="2022-12" db="EMBL/GenBank/DDBJ databases">
        <title>Genomic features and morphological characterization of a novel Knufia sp. strain isolated from spacecraft assembly facility.</title>
        <authorList>
            <person name="Teixeira M."/>
            <person name="Chander A.M."/>
            <person name="Stajich J.E."/>
            <person name="Venkateswaran K."/>
        </authorList>
    </citation>
    <scope>NUCLEOTIDE SEQUENCE [LARGE SCALE GENOMIC DNA]</scope>
    <source>
        <strain evidence="2 3">FJI-L2-BK-P2</strain>
    </source>
</reference>
<sequence>MTDTDEQRINLEDNSEKESSNMADKEEQEPSQEQQITGSEELKGEKAGWYEKPEGMGNSAGEWVQGKLNPVGQYAGKGFETVGKPVGGLVEPLVGGLMKSGEGFGDTLGVGFGNKEGGPAKQQEAEGERMKEPIAGQEQNGENPLGLNPKAS</sequence>
<protein>
    <submittedName>
        <fullName evidence="2">Uncharacterized protein</fullName>
    </submittedName>
</protein>